<evidence type="ECO:0000256" key="1">
    <source>
        <dbReference type="ARBA" id="ARBA00009388"/>
    </source>
</evidence>
<dbReference type="KEGG" id="bfa:Bfae_30670"/>
<keyword evidence="6 8" id="KW-0482">Metalloprotease</keyword>
<dbReference type="PANTHER" id="PTHR43579">
    <property type="match status" value="1"/>
</dbReference>
<dbReference type="eggNOG" id="COG3227">
    <property type="taxonomic scope" value="Bacteria"/>
</dbReference>
<evidence type="ECO:0000313" key="13">
    <source>
        <dbReference type="Proteomes" id="UP000001919"/>
    </source>
</evidence>
<evidence type="ECO:0000256" key="4">
    <source>
        <dbReference type="ARBA" id="ARBA00022801"/>
    </source>
</evidence>
<dbReference type="Proteomes" id="UP000001919">
    <property type="component" value="Chromosome"/>
</dbReference>
<dbReference type="EC" id="3.4.24.-" evidence="8"/>
<evidence type="ECO:0000256" key="6">
    <source>
        <dbReference type="ARBA" id="ARBA00023049"/>
    </source>
</evidence>
<dbReference type="CDD" id="cd09597">
    <property type="entry name" value="M4_TLP"/>
    <property type="match status" value="1"/>
</dbReference>
<dbReference type="InterPro" id="IPR013856">
    <property type="entry name" value="Peptidase_M4_domain"/>
</dbReference>
<feature type="compositionally biased region" description="Low complexity" evidence="9">
    <location>
        <begin position="82"/>
        <end position="122"/>
    </location>
</feature>
<dbReference type="SUPFAM" id="SSF55486">
    <property type="entry name" value="Metalloproteases ('zincins'), catalytic domain"/>
    <property type="match status" value="1"/>
</dbReference>
<dbReference type="GO" id="GO:0004222">
    <property type="term" value="F:metalloendopeptidase activity"/>
    <property type="evidence" value="ECO:0007669"/>
    <property type="project" value="UniProtKB-UniRule"/>
</dbReference>
<keyword evidence="8" id="KW-0964">Secreted</keyword>
<comment type="subcellular location">
    <subcellularLocation>
        <location evidence="8">Secreted</location>
    </subcellularLocation>
</comment>
<dbReference type="InterPro" id="IPR001570">
    <property type="entry name" value="Peptidase_M4_C_domain"/>
</dbReference>
<sequence>MDSGSDPRHSVCGIVPPHLLQRIARAEQDAGENGAEQDAGENGAEHDARASGAEHDAAARTLAISRQAARGREVRAVRTRRAGLTGPATGSHTGPATGSSTGSTTGPATDPATDPAPGSAPGLIPPHLQQRLRGPLRGGELSPDAALRAERARREGVSAAGPAAAAESATPHRSIHDAQHGTALPGTLVRAEGQEPTGDASADEAYDGLGATWELFHQAFSRNSLDDAGMELLATVHYGEDFQNAFWDGEQMIFGDGDGQYFRSFTSAVDVIGHELTHGVVQFTAGLIYVAQPGALHESIADCFGAMVTQRLLGQSAEEADWLIGEGLFTERVQGVALRSMKAPGTAYDDPVLGKDPQPDSMARYADLPHDEENDNGGVHINSGIPNRAFYLAATGIGGATHEGAGPIWYDALTRGGLPKDADFRTFAAATLAAAAQRHGEGSAPHRAVEEAWRTVGVLDAPPEAADPGEPVEQDDPGEPVGRVGPVAAVEGVGPVGEAVCWLDRLCPECGAMPEGEGAEDPRVPCWRCGAVRDQVPPSAPESPGGA</sequence>
<evidence type="ECO:0000256" key="5">
    <source>
        <dbReference type="ARBA" id="ARBA00022833"/>
    </source>
</evidence>
<dbReference type="AlphaFoldDB" id="C7MAU1"/>
<dbReference type="GO" id="GO:0005576">
    <property type="term" value="C:extracellular region"/>
    <property type="evidence" value="ECO:0007669"/>
    <property type="project" value="UniProtKB-SubCell"/>
</dbReference>
<dbReference type="Gene3D" id="1.10.390.10">
    <property type="entry name" value="Neutral Protease Domain 2"/>
    <property type="match status" value="1"/>
</dbReference>
<keyword evidence="2 8" id="KW-0645">Protease</keyword>
<dbReference type="HOGENOM" id="CLU_008590_0_3_11"/>
<dbReference type="OrthoDB" id="291295at2"/>
<dbReference type="PANTHER" id="PTHR43579:SF1">
    <property type="entry name" value="NEUTRAL METALLOPROTEINASE"/>
    <property type="match status" value="1"/>
</dbReference>
<evidence type="ECO:0000313" key="12">
    <source>
        <dbReference type="EMBL" id="ACU86828.1"/>
    </source>
</evidence>
<keyword evidence="3" id="KW-0479">Metal-binding</keyword>
<accession>C7MAU1</accession>
<feature type="active site" description="Proton donor" evidence="7">
    <location>
        <position position="380"/>
    </location>
</feature>
<evidence type="ECO:0000256" key="2">
    <source>
        <dbReference type="ARBA" id="ARBA00022670"/>
    </source>
</evidence>
<dbReference type="GO" id="GO:0046872">
    <property type="term" value="F:metal ion binding"/>
    <property type="evidence" value="ECO:0007669"/>
    <property type="project" value="UniProtKB-UniRule"/>
</dbReference>
<feature type="domain" description="Peptidase M4" evidence="10">
    <location>
        <begin position="176"/>
        <end position="282"/>
    </location>
</feature>
<feature type="active site" evidence="7">
    <location>
        <position position="275"/>
    </location>
</feature>
<comment type="cofactor">
    <cofactor evidence="8">
        <name>Zn(2+)</name>
        <dbReference type="ChEBI" id="CHEBI:29105"/>
    </cofactor>
</comment>
<dbReference type="InterPro" id="IPR052759">
    <property type="entry name" value="Metalloprotease_M4"/>
</dbReference>
<dbReference type="MEROPS" id="M04.025"/>
<dbReference type="Pfam" id="PF02868">
    <property type="entry name" value="Peptidase_M4_C"/>
    <property type="match status" value="1"/>
</dbReference>
<dbReference type="Gene3D" id="3.10.170.10">
    <property type="match status" value="1"/>
</dbReference>
<keyword evidence="4 8" id="KW-0378">Hydrolase</keyword>
<gene>
    <name evidence="12" type="ordered locus">Bfae_30670</name>
</gene>
<proteinExistence type="inferred from homology"/>
<comment type="function">
    <text evidence="8">Extracellular zinc metalloprotease.</text>
</comment>
<feature type="compositionally biased region" description="Low complexity" evidence="9">
    <location>
        <begin position="157"/>
        <end position="169"/>
    </location>
</feature>
<feature type="domain" description="Peptidase M4 C-terminal" evidence="11">
    <location>
        <begin position="285"/>
        <end position="458"/>
    </location>
</feature>
<dbReference type="EMBL" id="CP001643">
    <property type="protein sequence ID" value="ACU86828.1"/>
    <property type="molecule type" value="Genomic_DNA"/>
</dbReference>
<protein>
    <recommendedName>
        <fullName evidence="8">Neutral metalloproteinase</fullName>
        <ecNumber evidence="8">3.4.24.-</ecNumber>
    </recommendedName>
</protein>
<dbReference type="PATRIC" id="fig|446465.5.peg.3034"/>
<dbReference type="InterPro" id="IPR023612">
    <property type="entry name" value="Peptidase_M4"/>
</dbReference>
<comment type="similarity">
    <text evidence="1 8">Belongs to the peptidase M4 family.</text>
</comment>
<evidence type="ECO:0000256" key="3">
    <source>
        <dbReference type="ARBA" id="ARBA00022723"/>
    </source>
</evidence>
<evidence type="ECO:0000259" key="11">
    <source>
        <dbReference type="Pfam" id="PF02868"/>
    </source>
</evidence>
<name>C7MAU1_BRAFD</name>
<reference evidence="12 13" key="1">
    <citation type="journal article" date="2009" name="Stand. Genomic Sci.">
        <title>Complete genome sequence of Brachybacterium faecium type strain (Schefferle 6-10).</title>
        <authorList>
            <person name="Lapidus A."/>
            <person name="Pukall R."/>
            <person name="Labuttii K."/>
            <person name="Copeland A."/>
            <person name="Del Rio T.G."/>
            <person name="Nolan M."/>
            <person name="Chen F."/>
            <person name="Lucas S."/>
            <person name="Tice H."/>
            <person name="Cheng J.F."/>
            <person name="Bruce D."/>
            <person name="Goodwin L."/>
            <person name="Pitluck S."/>
            <person name="Rohde M."/>
            <person name="Goker M."/>
            <person name="Pati A."/>
            <person name="Ivanova N."/>
            <person name="Mavrommatis K."/>
            <person name="Chen A."/>
            <person name="Palaniappan K."/>
            <person name="D'haeseleer P."/>
            <person name="Chain P."/>
            <person name="Bristow J."/>
            <person name="Eisen J.A."/>
            <person name="Markowitz V."/>
            <person name="Hugenholtz P."/>
            <person name="Kyrpides N.C."/>
            <person name="Klenk H.P."/>
        </authorList>
    </citation>
    <scope>NUCLEOTIDE SEQUENCE [LARGE SCALE GENOMIC DNA]</scope>
    <source>
        <strain evidence="13">ATCC 43885 / DSM 4810 / JCM 11609 / LMG 19847 / NBRC 14762 / NCIMB 9860 / 6-10</strain>
    </source>
</reference>
<evidence type="ECO:0000259" key="10">
    <source>
        <dbReference type="Pfam" id="PF01447"/>
    </source>
</evidence>
<evidence type="ECO:0000256" key="8">
    <source>
        <dbReference type="RuleBase" id="RU366073"/>
    </source>
</evidence>
<dbReference type="GO" id="GO:0006508">
    <property type="term" value="P:proteolysis"/>
    <property type="evidence" value="ECO:0007669"/>
    <property type="project" value="UniProtKB-KW"/>
</dbReference>
<dbReference type="Pfam" id="PF01447">
    <property type="entry name" value="Peptidase_M4"/>
    <property type="match status" value="1"/>
</dbReference>
<evidence type="ECO:0000256" key="7">
    <source>
        <dbReference type="PIRSR" id="PIRSR623612-1"/>
    </source>
</evidence>
<evidence type="ECO:0000256" key="9">
    <source>
        <dbReference type="SAM" id="MobiDB-lite"/>
    </source>
</evidence>
<feature type="compositionally biased region" description="Basic and acidic residues" evidence="9">
    <location>
        <begin position="147"/>
        <end position="156"/>
    </location>
</feature>
<feature type="compositionally biased region" description="Basic and acidic residues" evidence="9">
    <location>
        <begin position="43"/>
        <end position="58"/>
    </location>
</feature>
<dbReference type="PRINTS" id="PR00730">
    <property type="entry name" value="THERMOLYSIN"/>
</dbReference>
<organism evidence="12 13">
    <name type="scientific">Brachybacterium faecium (strain ATCC 43885 / DSM 4810 / JCM 11609 / LMG 19847 / NBRC 14762 / NCIMB 9860 / 6-10)</name>
    <dbReference type="NCBI Taxonomy" id="446465"/>
    <lineage>
        <taxon>Bacteria</taxon>
        <taxon>Bacillati</taxon>
        <taxon>Actinomycetota</taxon>
        <taxon>Actinomycetes</taxon>
        <taxon>Micrococcales</taxon>
        <taxon>Dermabacteraceae</taxon>
        <taxon>Brachybacterium</taxon>
    </lineage>
</organism>
<dbReference type="InterPro" id="IPR027268">
    <property type="entry name" value="Peptidase_M4/M1_CTD_sf"/>
</dbReference>
<keyword evidence="5 8" id="KW-0862">Zinc</keyword>
<keyword evidence="13" id="KW-1185">Reference proteome</keyword>
<feature type="region of interest" description="Disordered" evidence="9">
    <location>
        <begin position="1"/>
        <end position="179"/>
    </location>
</feature>